<comment type="catalytic activity">
    <reaction evidence="2">
        <text>N-terminal N-formyl-L-methionyl-[peptide] + H2O = N-terminal L-methionyl-[peptide] + formate</text>
        <dbReference type="Rhea" id="RHEA:24420"/>
        <dbReference type="Rhea" id="RHEA-COMP:10639"/>
        <dbReference type="Rhea" id="RHEA-COMP:10640"/>
        <dbReference type="ChEBI" id="CHEBI:15377"/>
        <dbReference type="ChEBI" id="CHEBI:15740"/>
        <dbReference type="ChEBI" id="CHEBI:49298"/>
        <dbReference type="ChEBI" id="CHEBI:64731"/>
        <dbReference type="EC" id="3.5.1.88"/>
    </reaction>
</comment>
<dbReference type="HAMAP" id="MF_00163">
    <property type="entry name" value="Pep_deformylase"/>
    <property type="match status" value="1"/>
</dbReference>
<feature type="compositionally biased region" description="Basic and acidic residues" evidence="3">
    <location>
        <begin position="73"/>
        <end position="92"/>
    </location>
</feature>
<dbReference type="STRING" id="1246637.MTBBW1_750002"/>
<evidence type="ECO:0000256" key="1">
    <source>
        <dbReference type="ARBA" id="ARBA00010759"/>
    </source>
</evidence>
<dbReference type="AlphaFoldDB" id="A0A1W1HJ05"/>
<dbReference type="GO" id="GO:0006412">
    <property type="term" value="P:translation"/>
    <property type="evidence" value="ECO:0007669"/>
    <property type="project" value="UniProtKB-UniRule"/>
</dbReference>
<reference evidence="4 5" key="1">
    <citation type="submission" date="2017-03" db="EMBL/GenBank/DDBJ databases">
        <authorList>
            <person name="Afonso C.L."/>
            <person name="Miller P.J."/>
            <person name="Scott M.A."/>
            <person name="Spackman E."/>
            <person name="Goraichik I."/>
            <person name="Dimitrov K.M."/>
            <person name="Suarez D.L."/>
            <person name="Swayne D.E."/>
        </authorList>
    </citation>
    <scope>NUCLEOTIDE SEQUENCE [LARGE SCALE GENOMIC DNA]</scope>
    <source>
        <strain evidence="4">PRJEB14757</strain>
    </source>
</reference>
<comment type="function">
    <text evidence="2">Removes the formyl group from the N-terminal Met of newly synthesized proteins. Requires at least a dipeptide for an efficient rate of reaction. N-terminal L-methionine is a prerequisite for activity but the enzyme has broad specificity at other positions.</text>
</comment>
<evidence type="ECO:0000313" key="5">
    <source>
        <dbReference type="Proteomes" id="UP000191931"/>
    </source>
</evidence>
<protein>
    <recommendedName>
        <fullName evidence="2">Peptide deformylase</fullName>
        <shortName evidence="2">PDF</shortName>
        <ecNumber evidence="2">3.5.1.88</ecNumber>
    </recommendedName>
    <alternativeName>
        <fullName evidence="2">Polypeptide deformylase</fullName>
    </alternativeName>
</protein>
<dbReference type="Proteomes" id="UP000191931">
    <property type="component" value="Unassembled WGS sequence"/>
</dbReference>
<comment type="cofactor">
    <cofactor evidence="2">
        <name>Fe(2+)</name>
        <dbReference type="ChEBI" id="CHEBI:29033"/>
    </cofactor>
    <text evidence="2">Binds 1 Fe(2+) ion.</text>
</comment>
<proteinExistence type="inferred from homology"/>
<dbReference type="EC" id="3.5.1.88" evidence="2"/>
<feature type="active site" evidence="2">
    <location>
        <position position="176"/>
    </location>
</feature>
<dbReference type="InterPro" id="IPR036821">
    <property type="entry name" value="Peptide_deformylase_sf"/>
</dbReference>
<dbReference type="PIRSF" id="PIRSF004749">
    <property type="entry name" value="Pep_def"/>
    <property type="match status" value="1"/>
</dbReference>
<dbReference type="Pfam" id="PF01327">
    <property type="entry name" value="Pep_deformylase"/>
    <property type="match status" value="1"/>
</dbReference>
<keyword evidence="2" id="KW-0479">Metal-binding</keyword>
<feature type="binding site" evidence="2">
    <location>
        <position position="175"/>
    </location>
    <ligand>
        <name>Fe cation</name>
        <dbReference type="ChEBI" id="CHEBI:24875"/>
    </ligand>
</feature>
<organism evidence="4 5">
    <name type="scientific">Desulfamplus magnetovallimortis</name>
    <dbReference type="NCBI Taxonomy" id="1246637"/>
    <lineage>
        <taxon>Bacteria</taxon>
        <taxon>Pseudomonadati</taxon>
        <taxon>Thermodesulfobacteriota</taxon>
        <taxon>Desulfobacteria</taxon>
        <taxon>Desulfobacterales</taxon>
        <taxon>Desulfobacteraceae</taxon>
        <taxon>Desulfamplus</taxon>
    </lineage>
</organism>
<accession>A0A1W1HJ05</accession>
<keyword evidence="2 4" id="KW-0378">Hydrolase</keyword>
<keyword evidence="5" id="KW-1185">Reference proteome</keyword>
<evidence type="ECO:0000256" key="2">
    <source>
        <dbReference type="HAMAP-Rule" id="MF_00163"/>
    </source>
</evidence>
<dbReference type="OrthoDB" id="9804313at2"/>
<dbReference type="CDD" id="cd00487">
    <property type="entry name" value="Pep_deformylase"/>
    <property type="match status" value="1"/>
</dbReference>
<feature type="region of interest" description="Disordered" evidence="3">
    <location>
        <begin position="70"/>
        <end position="107"/>
    </location>
</feature>
<sequence length="208" mass="23409">MALLKILEYPDPFLLRKAVPVENIDKETLLLIEDMIDTMFDAPGVGLAAPQIGSDKRIIVYNTVAGVDSSTEDCEKQKNEKELQEADHKNETTQEQENTSKDNVPFNRNDARAIINPEIVSASGSLVSESEACLSVPDFNANVKRFSRITVKGLNIDGKKIQFDAEDIQAVILQHEIDHLNGILYIDHISVLKRNMYKKKIMKRLKSK</sequence>
<gene>
    <name evidence="2 4" type="primary">def</name>
    <name evidence="4" type="ORF">MTBBW1_750002</name>
</gene>
<dbReference type="SUPFAM" id="SSF56420">
    <property type="entry name" value="Peptide deformylase"/>
    <property type="match status" value="1"/>
</dbReference>
<dbReference type="NCBIfam" id="NF001159">
    <property type="entry name" value="PRK00150.1-3"/>
    <property type="match status" value="1"/>
</dbReference>
<dbReference type="InterPro" id="IPR023635">
    <property type="entry name" value="Peptide_deformylase"/>
</dbReference>
<dbReference type="PANTHER" id="PTHR10458:SF22">
    <property type="entry name" value="PEPTIDE DEFORMYLASE"/>
    <property type="match status" value="1"/>
</dbReference>
<dbReference type="GO" id="GO:0046872">
    <property type="term" value="F:metal ion binding"/>
    <property type="evidence" value="ECO:0007669"/>
    <property type="project" value="UniProtKB-KW"/>
</dbReference>
<comment type="similarity">
    <text evidence="1 2">Belongs to the polypeptide deformylase family.</text>
</comment>
<dbReference type="Gene3D" id="3.90.45.10">
    <property type="entry name" value="Peptide deformylase"/>
    <property type="match status" value="1"/>
</dbReference>
<dbReference type="PRINTS" id="PR01576">
    <property type="entry name" value="PDEFORMYLASE"/>
</dbReference>
<feature type="binding site" evidence="2">
    <location>
        <position position="133"/>
    </location>
    <ligand>
        <name>Fe cation</name>
        <dbReference type="ChEBI" id="CHEBI:24875"/>
    </ligand>
</feature>
<dbReference type="GO" id="GO:0042586">
    <property type="term" value="F:peptide deformylase activity"/>
    <property type="evidence" value="ECO:0007669"/>
    <property type="project" value="UniProtKB-UniRule"/>
</dbReference>
<evidence type="ECO:0000313" key="4">
    <source>
        <dbReference type="EMBL" id="SLM32481.1"/>
    </source>
</evidence>
<dbReference type="RefSeq" id="WP_080802324.1">
    <property type="nucleotide sequence ID" value="NZ_LT828543.1"/>
</dbReference>
<keyword evidence="2" id="KW-0408">Iron</keyword>
<keyword evidence="2" id="KW-0648">Protein biosynthesis</keyword>
<evidence type="ECO:0000256" key="3">
    <source>
        <dbReference type="SAM" id="MobiDB-lite"/>
    </source>
</evidence>
<name>A0A1W1HJ05_9BACT</name>
<dbReference type="EMBL" id="FWEV01000320">
    <property type="protein sequence ID" value="SLM32481.1"/>
    <property type="molecule type" value="Genomic_DNA"/>
</dbReference>
<dbReference type="PANTHER" id="PTHR10458">
    <property type="entry name" value="PEPTIDE DEFORMYLASE"/>
    <property type="match status" value="1"/>
</dbReference>
<feature type="binding site" evidence="2">
    <location>
        <position position="179"/>
    </location>
    <ligand>
        <name>Fe cation</name>
        <dbReference type="ChEBI" id="CHEBI:24875"/>
    </ligand>
</feature>